<accession>A0AAU8NEF9</accession>
<evidence type="ECO:0000313" key="2">
    <source>
        <dbReference type="EMBL" id="XCP94907.1"/>
    </source>
</evidence>
<evidence type="ECO:0008006" key="3">
    <source>
        <dbReference type="Google" id="ProtNLM"/>
    </source>
</evidence>
<feature type="transmembrane region" description="Helical" evidence="1">
    <location>
        <begin position="53"/>
        <end position="72"/>
    </location>
</feature>
<dbReference type="RefSeq" id="WP_342553246.1">
    <property type="nucleotide sequence ID" value="NZ_CP159992.1"/>
</dbReference>
<keyword evidence="1" id="KW-0472">Membrane</keyword>
<proteinExistence type="predicted"/>
<evidence type="ECO:0000256" key="1">
    <source>
        <dbReference type="SAM" id="Phobius"/>
    </source>
</evidence>
<keyword evidence="1" id="KW-0812">Transmembrane</keyword>
<name>A0AAU8NEF9_9BACL</name>
<sequence>MNPELLNRLTGIGGIIVGLLLAVVIMFLARGISRRQHGLDERYLYCLTKAKAFSWNATTVSLALAWIIAVMLDGISLSFFMITALFVIHCLSSLAANFYYSARN</sequence>
<feature type="transmembrane region" description="Helical" evidence="1">
    <location>
        <begin position="12"/>
        <end position="32"/>
    </location>
</feature>
<feature type="transmembrane region" description="Helical" evidence="1">
    <location>
        <begin position="78"/>
        <end position="100"/>
    </location>
</feature>
<keyword evidence="1" id="KW-1133">Transmembrane helix</keyword>
<protein>
    <recommendedName>
        <fullName evidence="3">DUF2178 domain-containing protein</fullName>
    </recommendedName>
</protein>
<dbReference type="AlphaFoldDB" id="A0AAU8NEF9"/>
<organism evidence="2">
    <name type="scientific">Paenibacillus sp. AN1007</name>
    <dbReference type="NCBI Taxonomy" id="3151385"/>
    <lineage>
        <taxon>Bacteria</taxon>
        <taxon>Bacillati</taxon>
        <taxon>Bacillota</taxon>
        <taxon>Bacilli</taxon>
        <taxon>Bacillales</taxon>
        <taxon>Paenibacillaceae</taxon>
        <taxon>Paenibacillus</taxon>
    </lineage>
</organism>
<gene>
    <name evidence="2" type="ORF">ABXS70_28080</name>
</gene>
<reference evidence="2" key="1">
    <citation type="submission" date="2024-05" db="EMBL/GenBank/DDBJ databases">
        <title>Draft genome assemblies of 36 bacteria isolated from hibernating arctic ground squirrels.</title>
        <authorList>
            <person name="McKee H."/>
            <person name="Mullen L."/>
            <person name="Drown D.M."/>
            <person name="Duddleston K.N."/>
        </authorList>
    </citation>
    <scope>NUCLEOTIDE SEQUENCE</scope>
    <source>
        <strain evidence="2">AN1007</strain>
    </source>
</reference>
<dbReference type="EMBL" id="CP159992">
    <property type="protein sequence ID" value="XCP94907.1"/>
    <property type="molecule type" value="Genomic_DNA"/>
</dbReference>